<evidence type="ECO:0000313" key="4">
    <source>
        <dbReference type="Proteomes" id="UP000184016"/>
    </source>
</evidence>
<gene>
    <name evidence="3" type="ORF">SAMN05443507_12251</name>
</gene>
<dbReference type="SUPFAM" id="SSF53756">
    <property type="entry name" value="UDP-Glycosyltransferase/glycogen phosphorylase"/>
    <property type="match status" value="1"/>
</dbReference>
<dbReference type="OrthoDB" id="9814612at2"/>
<accession>A0A1M6V9V6</accession>
<feature type="domain" description="Glycosyl transferase family 1" evidence="1">
    <location>
        <begin position="187"/>
        <end position="344"/>
    </location>
</feature>
<evidence type="ECO:0000259" key="2">
    <source>
        <dbReference type="Pfam" id="PF13579"/>
    </source>
</evidence>
<dbReference type="InterPro" id="IPR050194">
    <property type="entry name" value="Glycosyltransferase_grp1"/>
</dbReference>
<organism evidence="3 4">
    <name type="scientific">Alicyclobacillus tolerans</name>
    <dbReference type="NCBI Taxonomy" id="90970"/>
    <lineage>
        <taxon>Bacteria</taxon>
        <taxon>Bacillati</taxon>
        <taxon>Bacillota</taxon>
        <taxon>Bacilli</taxon>
        <taxon>Bacillales</taxon>
        <taxon>Alicyclobacillaceae</taxon>
        <taxon>Alicyclobacillus</taxon>
    </lineage>
</organism>
<evidence type="ECO:0000313" key="3">
    <source>
        <dbReference type="EMBL" id="SHK78145.1"/>
    </source>
</evidence>
<dbReference type="PANTHER" id="PTHR45947:SF3">
    <property type="entry name" value="SULFOQUINOVOSYL TRANSFERASE SQD2"/>
    <property type="match status" value="1"/>
</dbReference>
<dbReference type="InterPro" id="IPR028098">
    <property type="entry name" value="Glyco_trans_4-like_N"/>
</dbReference>
<dbReference type="Proteomes" id="UP000184016">
    <property type="component" value="Unassembled WGS sequence"/>
</dbReference>
<dbReference type="PANTHER" id="PTHR45947">
    <property type="entry name" value="SULFOQUINOVOSYL TRANSFERASE SQD2"/>
    <property type="match status" value="1"/>
</dbReference>
<protein>
    <submittedName>
        <fullName evidence="3">Uncharacterized protein</fullName>
    </submittedName>
</protein>
<keyword evidence="4" id="KW-1185">Reference proteome</keyword>
<proteinExistence type="predicted"/>
<dbReference type="Gene3D" id="3.40.50.2000">
    <property type="entry name" value="Glycogen Phosphorylase B"/>
    <property type="match status" value="2"/>
</dbReference>
<reference evidence="4" key="1">
    <citation type="submission" date="2016-11" db="EMBL/GenBank/DDBJ databases">
        <authorList>
            <person name="Varghese N."/>
            <person name="Submissions S."/>
        </authorList>
    </citation>
    <scope>NUCLEOTIDE SEQUENCE [LARGE SCALE GENOMIC DNA]</scope>
    <source>
        <strain evidence="4">USBA-503</strain>
    </source>
</reference>
<dbReference type="Pfam" id="PF00534">
    <property type="entry name" value="Glycos_transf_1"/>
    <property type="match status" value="1"/>
</dbReference>
<dbReference type="RefSeq" id="WP_083574321.1">
    <property type="nucleotide sequence ID" value="NZ_FRAF01000022.1"/>
</dbReference>
<dbReference type="AlphaFoldDB" id="A0A1M6V9V6"/>
<dbReference type="CDD" id="cd03801">
    <property type="entry name" value="GT4_PimA-like"/>
    <property type="match status" value="1"/>
</dbReference>
<dbReference type="InterPro" id="IPR001296">
    <property type="entry name" value="Glyco_trans_1"/>
</dbReference>
<name>A0A1M6V9V6_9BACL</name>
<dbReference type="STRING" id="1830138.SAMN05443507_12251"/>
<sequence>MNRIAPNTKLRVYVLAAGNERGGAATHLLTLARYAQQARMEYHFLLWGNGPLSTQLSEIAVEQTCLEISSLRHAKQRICQMLQSDRSAILHSHGPRLNVIAAQIAKQTGVPFTSTIHSNPYLDYLASRWKSIIYPQLHLYSLRRAMGLFVVSEAFAPLLPVKDVAFVPNALDLQIMPSASTELRSILRKKIQIPLDTPLVGIAARFDPVKNIPLLLRAFAQMNNVSAHLVIAGDGPLRKEYEQIVESLGLQQRVHFLGFWESMKDFYAALDWHVLPSKSEGLPSAILEAGATGVPTIGSDIAGILQLIEHEKTGYIVKEGDSKALAVALDYCLEHPQLRRRLVDAFQAEVLPRYRPEKMLESYARGYEWFLGWSPVTYIHRRRTGL</sequence>
<dbReference type="Pfam" id="PF13579">
    <property type="entry name" value="Glyco_trans_4_4"/>
    <property type="match status" value="1"/>
</dbReference>
<dbReference type="EMBL" id="FRAF01000022">
    <property type="protein sequence ID" value="SHK78145.1"/>
    <property type="molecule type" value="Genomic_DNA"/>
</dbReference>
<feature type="domain" description="Glycosyltransferase subfamily 4-like N-terminal" evidence="2">
    <location>
        <begin position="22"/>
        <end position="159"/>
    </location>
</feature>
<evidence type="ECO:0000259" key="1">
    <source>
        <dbReference type="Pfam" id="PF00534"/>
    </source>
</evidence>
<dbReference type="GO" id="GO:0016757">
    <property type="term" value="F:glycosyltransferase activity"/>
    <property type="evidence" value="ECO:0007669"/>
    <property type="project" value="InterPro"/>
</dbReference>